<evidence type="ECO:0000313" key="2">
    <source>
        <dbReference type="EMBL" id="RNL75505.1"/>
    </source>
</evidence>
<name>A0A3N0DIM0_9ACTN</name>
<dbReference type="Proteomes" id="UP000277094">
    <property type="component" value="Unassembled WGS sequence"/>
</dbReference>
<proteinExistence type="predicted"/>
<comment type="caution">
    <text evidence="2">The sequence shown here is derived from an EMBL/GenBank/DDBJ whole genome shotgun (WGS) entry which is preliminary data.</text>
</comment>
<keyword evidence="3" id="KW-1185">Reference proteome</keyword>
<evidence type="ECO:0008006" key="4">
    <source>
        <dbReference type="Google" id="ProtNLM"/>
    </source>
</evidence>
<organism evidence="2 3">
    <name type="scientific">Nocardioides marmorisolisilvae</name>
    <dbReference type="NCBI Taxonomy" id="1542737"/>
    <lineage>
        <taxon>Bacteria</taxon>
        <taxon>Bacillati</taxon>
        <taxon>Actinomycetota</taxon>
        <taxon>Actinomycetes</taxon>
        <taxon>Propionibacteriales</taxon>
        <taxon>Nocardioidaceae</taxon>
        <taxon>Nocardioides</taxon>
    </lineage>
</organism>
<evidence type="ECO:0000256" key="1">
    <source>
        <dbReference type="SAM" id="SignalP"/>
    </source>
</evidence>
<feature type="signal peptide" evidence="1">
    <location>
        <begin position="1"/>
        <end position="25"/>
    </location>
</feature>
<dbReference type="RefSeq" id="WP_123235693.1">
    <property type="nucleotide sequence ID" value="NZ_RJSG01000006.1"/>
</dbReference>
<sequence length="143" mass="14730">MAAAFATTLLVGAGLAVMTPGPAQAVVACPAGVWNYHQTMTGGCGYGQWSSGENSSGDAWFKLSGQVGDNKADGSCARVEVHTRVAFAPDSTQTYKACGNATRTAISFSDTDTATGATGSVQAWSVRLCVGDSCTAYKDYEPR</sequence>
<accession>A0A3N0DIM0</accession>
<reference evidence="2 3" key="1">
    <citation type="submission" date="2018-11" db="EMBL/GenBank/DDBJ databases">
        <authorList>
            <person name="Li F."/>
        </authorList>
    </citation>
    <scope>NUCLEOTIDE SEQUENCE [LARGE SCALE GENOMIC DNA]</scope>
    <source>
        <strain evidence="2 3">KIS18-7</strain>
    </source>
</reference>
<gene>
    <name evidence="2" type="ORF">EFL95_19060</name>
</gene>
<dbReference type="EMBL" id="RJSG01000006">
    <property type="protein sequence ID" value="RNL75505.1"/>
    <property type="molecule type" value="Genomic_DNA"/>
</dbReference>
<evidence type="ECO:0000313" key="3">
    <source>
        <dbReference type="Proteomes" id="UP000277094"/>
    </source>
</evidence>
<dbReference type="AlphaFoldDB" id="A0A3N0DIM0"/>
<protein>
    <recommendedName>
        <fullName evidence="4">Secreted protein</fullName>
    </recommendedName>
</protein>
<keyword evidence="1" id="KW-0732">Signal</keyword>
<feature type="chain" id="PRO_5018280523" description="Secreted protein" evidence="1">
    <location>
        <begin position="26"/>
        <end position="143"/>
    </location>
</feature>